<evidence type="ECO:0000313" key="1">
    <source>
        <dbReference type="EMBL" id="KAK2984570.1"/>
    </source>
</evidence>
<proteinExistence type="predicted"/>
<dbReference type="Proteomes" id="UP001187471">
    <property type="component" value="Unassembled WGS sequence"/>
</dbReference>
<gene>
    <name evidence="1" type="ORF">RJ640_018948</name>
</gene>
<protein>
    <submittedName>
        <fullName evidence="1">Uncharacterized protein</fullName>
    </submittedName>
</protein>
<reference evidence="1" key="1">
    <citation type="submission" date="2022-12" db="EMBL/GenBank/DDBJ databases">
        <title>Draft genome assemblies for two species of Escallonia (Escalloniales).</title>
        <authorList>
            <person name="Chanderbali A."/>
            <person name="Dervinis C."/>
            <person name="Anghel I."/>
            <person name="Soltis D."/>
            <person name="Soltis P."/>
            <person name="Zapata F."/>
        </authorList>
    </citation>
    <scope>NUCLEOTIDE SEQUENCE</scope>
    <source>
        <strain evidence="1">UCBG92.1500</strain>
        <tissue evidence="1">Leaf</tissue>
    </source>
</reference>
<accession>A0AA88UH38</accession>
<sequence length="85" mass="9016">MRGAAALLFAKNKLKSISPVERAKVGILTPKKQSNQDVGEVGVITMEKADVIAALSKPPPLPPVVGPLVALSLLQVWSSRDRSDD</sequence>
<name>A0AA88UH38_9ASTE</name>
<dbReference type="AlphaFoldDB" id="A0AA88UH38"/>
<organism evidence="1 2">
    <name type="scientific">Escallonia rubra</name>
    <dbReference type="NCBI Taxonomy" id="112253"/>
    <lineage>
        <taxon>Eukaryota</taxon>
        <taxon>Viridiplantae</taxon>
        <taxon>Streptophyta</taxon>
        <taxon>Embryophyta</taxon>
        <taxon>Tracheophyta</taxon>
        <taxon>Spermatophyta</taxon>
        <taxon>Magnoliopsida</taxon>
        <taxon>eudicotyledons</taxon>
        <taxon>Gunneridae</taxon>
        <taxon>Pentapetalae</taxon>
        <taxon>asterids</taxon>
        <taxon>campanulids</taxon>
        <taxon>Escalloniales</taxon>
        <taxon>Escalloniaceae</taxon>
        <taxon>Escallonia</taxon>
    </lineage>
</organism>
<keyword evidence="2" id="KW-1185">Reference proteome</keyword>
<comment type="caution">
    <text evidence="1">The sequence shown here is derived from an EMBL/GenBank/DDBJ whole genome shotgun (WGS) entry which is preliminary data.</text>
</comment>
<evidence type="ECO:0000313" key="2">
    <source>
        <dbReference type="Proteomes" id="UP001187471"/>
    </source>
</evidence>
<dbReference type="EMBL" id="JAVXUO010001220">
    <property type="protein sequence ID" value="KAK2984570.1"/>
    <property type="molecule type" value="Genomic_DNA"/>
</dbReference>